<accession>A9I373</accession>
<dbReference type="KEGG" id="bpt:Bpet3794"/>
<sequence>MKTRIWIRLKPCSKNARFGEEAIAQLNVVGDTKPATWNAGEVTTSPGFKQTFRQYAEGGWQGLQHAPEFGGQGLPKTMGAACLGIFNSSNLSFGCARC</sequence>
<evidence type="ECO:0000313" key="2">
    <source>
        <dbReference type="Proteomes" id="UP000001225"/>
    </source>
</evidence>
<gene>
    <name evidence="1" type="ordered locus">Bpet3794</name>
</gene>
<dbReference type="Proteomes" id="UP000001225">
    <property type="component" value="Chromosome"/>
</dbReference>
<dbReference type="GO" id="GO:0050660">
    <property type="term" value="F:flavin adenine dinucleotide binding"/>
    <property type="evidence" value="ECO:0007669"/>
    <property type="project" value="InterPro"/>
</dbReference>
<dbReference type="PANTHER" id="PTHR42803:SF1">
    <property type="entry name" value="BROAD-SPECIFICITY LINEAR ACYL-COA DEHYDROGENASE FADE5"/>
    <property type="match status" value="1"/>
</dbReference>
<protein>
    <submittedName>
        <fullName evidence="1">Probable acyl-CoA dehydrogenase</fullName>
    </submittedName>
</protein>
<dbReference type="STRING" id="94624.Bpet3794"/>
<proteinExistence type="predicted"/>
<reference evidence="1 2" key="1">
    <citation type="journal article" date="2008" name="BMC Genomics">
        <title>The missing link: Bordetella petrii is endowed with both the metabolic versatility of environmental bacteria and virulence traits of pathogenic Bordetellae.</title>
        <authorList>
            <person name="Gross R."/>
            <person name="Guzman C.A."/>
            <person name="Sebaihia M."/>
            <person name="Martins Dos Santos V.A."/>
            <person name="Pieper D.H."/>
            <person name="Koebnik R."/>
            <person name="Lechner M."/>
            <person name="Bartels D."/>
            <person name="Buhrmester J."/>
            <person name="Choudhuri J.V."/>
            <person name="Ebensen T."/>
            <person name="Gaigalat L."/>
            <person name="Herrmann S."/>
            <person name="Khachane A.N."/>
            <person name="Larisch C."/>
            <person name="Link S."/>
            <person name="Linke B."/>
            <person name="Meyer F."/>
            <person name="Mormann S."/>
            <person name="Nakunst D."/>
            <person name="Rueckert C."/>
            <person name="Schneiker-Bekel S."/>
            <person name="Schulze K."/>
            <person name="Vorhoelter F.J."/>
            <person name="Yevsa T."/>
            <person name="Engle J.T."/>
            <person name="Goldman W.E."/>
            <person name="Puehler A."/>
            <person name="Goebel U.B."/>
            <person name="Goesmann A."/>
            <person name="Bloecker H."/>
            <person name="Kaiser O."/>
            <person name="Martinez-Arias R."/>
        </authorList>
    </citation>
    <scope>NUCLEOTIDE SEQUENCE [LARGE SCALE GENOMIC DNA]</scope>
    <source>
        <strain evidence="2">ATCC BAA-461 / DSM 12804 / CCUG 43448 / CIP 107267 / Se-1111R</strain>
    </source>
</reference>
<dbReference type="Gene3D" id="1.10.540.10">
    <property type="entry name" value="Acyl-CoA dehydrogenase/oxidase, N-terminal domain"/>
    <property type="match status" value="1"/>
</dbReference>
<dbReference type="PANTHER" id="PTHR42803">
    <property type="entry name" value="ACYL-COA DEHYDROGENASE"/>
    <property type="match status" value="1"/>
</dbReference>
<dbReference type="InterPro" id="IPR037069">
    <property type="entry name" value="AcylCoA_DH/ox_N_sf"/>
</dbReference>
<name>A9I373_BORPD</name>
<dbReference type="EMBL" id="AM902716">
    <property type="protein sequence ID" value="CAP44137.1"/>
    <property type="molecule type" value="Genomic_DNA"/>
</dbReference>
<evidence type="ECO:0000313" key="1">
    <source>
        <dbReference type="EMBL" id="CAP44137.1"/>
    </source>
</evidence>
<dbReference type="eggNOG" id="COG1960">
    <property type="taxonomic scope" value="Bacteria"/>
</dbReference>
<keyword evidence="2" id="KW-1185">Reference proteome</keyword>
<dbReference type="AlphaFoldDB" id="A9I373"/>
<organism evidence="1 2">
    <name type="scientific">Bordetella petrii (strain ATCC BAA-461 / DSM 12804 / CCUG 43448 / CIP 107267 / Se-1111R)</name>
    <dbReference type="NCBI Taxonomy" id="340100"/>
    <lineage>
        <taxon>Bacteria</taxon>
        <taxon>Pseudomonadati</taxon>
        <taxon>Pseudomonadota</taxon>
        <taxon>Betaproteobacteria</taxon>
        <taxon>Burkholderiales</taxon>
        <taxon>Alcaligenaceae</taxon>
        <taxon>Bordetella</taxon>
    </lineage>
</organism>
<dbReference type="SUPFAM" id="SSF56645">
    <property type="entry name" value="Acyl-CoA dehydrogenase NM domain-like"/>
    <property type="match status" value="1"/>
</dbReference>
<dbReference type="InterPro" id="IPR052166">
    <property type="entry name" value="Diverse_Acyl-CoA_DH"/>
</dbReference>
<dbReference type="InterPro" id="IPR009100">
    <property type="entry name" value="AcylCoA_DH/oxidase_NM_dom_sf"/>
</dbReference>
<dbReference type="GO" id="GO:0016627">
    <property type="term" value="F:oxidoreductase activity, acting on the CH-CH group of donors"/>
    <property type="evidence" value="ECO:0007669"/>
    <property type="project" value="InterPro"/>
</dbReference>